<evidence type="ECO:0000313" key="4">
    <source>
        <dbReference type="EMBL" id="QJA59604.1"/>
    </source>
</evidence>
<dbReference type="GO" id="GO:0008757">
    <property type="term" value="F:S-adenosylmethionine-dependent methyltransferase activity"/>
    <property type="evidence" value="ECO:0007669"/>
    <property type="project" value="InterPro"/>
</dbReference>
<feature type="domain" description="6-hydroxymethylpterin diphosphokinase MptE-like" evidence="1">
    <location>
        <begin position="18"/>
        <end position="191"/>
    </location>
</feature>
<organism evidence="3">
    <name type="scientific">viral metagenome</name>
    <dbReference type="NCBI Taxonomy" id="1070528"/>
    <lineage>
        <taxon>unclassified sequences</taxon>
        <taxon>metagenomes</taxon>
        <taxon>organismal metagenomes</taxon>
    </lineage>
</organism>
<dbReference type="Pfam" id="PF01973">
    <property type="entry name" value="MptE-like"/>
    <property type="match status" value="1"/>
</dbReference>
<dbReference type="SUPFAM" id="SSF53335">
    <property type="entry name" value="S-adenosyl-L-methionine-dependent methyltransferases"/>
    <property type="match status" value="1"/>
</dbReference>
<feature type="domain" description="Methyltransferase type 11" evidence="2">
    <location>
        <begin position="328"/>
        <end position="412"/>
    </location>
</feature>
<reference evidence="3" key="1">
    <citation type="submission" date="2020-03" db="EMBL/GenBank/DDBJ databases">
        <title>The deep terrestrial virosphere.</title>
        <authorList>
            <person name="Holmfeldt K."/>
            <person name="Nilsson E."/>
            <person name="Simone D."/>
            <person name="Lopez-Fernandez M."/>
            <person name="Wu X."/>
            <person name="de Brujin I."/>
            <person name="Lundin D."/>
            <person name="Andersson A."/>
            <person name="Bertilsson S."/>
            <person name="Dopson M."/>
        </authorList>
    </citation>
    <scope>NUCLEOTIDE SEQUENCE</scope>
    <source>
        <strain evidence="4">MM415B01262</strain>
        <strain evidence="3">TM448A02486</strain>
    </source>
</reference>
<dbReference type="PANTHER" id="PTHR41786:SF1">
    <property type="entry name" value="6-HYDROXYMETHYLPTERIN DIPHOSPHOKINASE MPTE-LIKE DOMAIN-CONTAINING PROTEIN"/>
    <property type="match status" value="1"/>
</dbReference>
<dbReference type="AlphaFoldDB" id="A0A6H1ZXR8"/>
<dbReference type="InterPro" id="IPR013216">
    <property type="entry name" value="Methyltransf_11"/>
</dbReference>
<accession>A0A6H1ZXR8</accession>
<dbReference type="Gene3D" id="3.40.50.150">
    <property type="entry name" value="Vaccinia Virus protein VP39"/>
    <property type="match status" value="1"/>
</dbReference>
<dbReference type="PANTHER" id="PTHR41786">
    <property type="entry name" value="MOTILITY ACCESSORY FACTOR MAF"/>
    <property type="match status" value="1"/>
</dbReference>
<proteinExistence type="predicted"/>
<name>A0A6H1ZXR8_9ZZZZ</name>
<dbReference type="CDD" id="cd02440">
    <property type="entry name" value="AdoMet_MTases"/>
    <property type="match status" value="1"/>
</dbReference>
<evidence type="ECO:0000259" key="2">
    <source>
        <dbReference type="Pfam" id="PF08241"/>
    </source>
</evidence>
<dbReference type="InterPro" id="IPR029063">
    <property type="entry name" value="SAM-dependent_MTases_sf"/>
</dbReference>
<gene>
    <name evidence="4" type="ORF">MM415B01262_0004</name>
    <name evidence="3" type="ORF">TM448A02486_0004</name>
</gene>
<evidence type="ECO:0000259" key="1">
    <source>
        <dbReference type="Pfam" id="PF01973"/>
    </source>
</evidence>
<dbReference type="InterPro" id="IPR002826">
    <property type="entry name" value="MptE-like"/>
</dbReference>
<dbReference type="EMBL" id="MT144314">
    <property type="protein sequence ID" value="QJA52117.1"/>
    <property type="molecule type" value="Genomic_DNA"/>
</dbReference>
<evidence type="ECO:0000313" key="3">
    <source>
        <dbReference type="EMBL" id="QJA52117.1"/>
    </source>
</evidence>
<dbReference type="EMBL" id="MT141377">
    <property type="protein sequence ID" value="QJA59604.1"/>
    <property type="molecule type" value="Genomic_DNA"/>
</dbReference>
<protein>
    <submittedName>
        <fullName evidence="3">Uncharacterized protein</fullName>
    </submittedName>
</protein>
<dbReference type="Pfam" id="PF08241">
    <property type="entry name" value="Methyltransf_11"/>
    <property type="match status" value="1"/>
</dbReference>
<sequence>MDSLNNRMDGFEDLWQTNTSANLKRFSRLPSVEIFQDKGRDKAAIICGAGPSLAKDIDALKGRDRGQTVLIAVNSALKFLYENEVPVDYAIAVDGQKKNIIDHLNPQYLDGFPVILASNCHPEVVEQCGDRVHVAVCLGGITNIIQRYRVMNRWGAPIVSGGNAFNAAAHIARHVLDARTFMFCGSDLSFSGQYYVDKSTEYDDQLLFHMENPNGEFWTGVPLYTYKLWLENFCDQHSHDCIFFNCSGGVLGYDGMDALPFIRQSGLREALDLWGEACVDFKDVATREKYKYEMAYRSDKEEYLPTTCVNLWNQLLQQGIVANYQRALDIGCGPGFGVRMARGAGLETYGCDIADLTDIWEKQGIADYCTIAPAHKMPYPDNAFDFVLCTEVLEHIPEELIDQTLSEIARVASGYCVFTVSVVLVRGAKIDGRIEPHVTVHPGKWWDQKFKKAGFEIAEKHGMKLKAKISLKSFKNQGYAYTLLAPCQQRRRF</sequence>